<accession>A0ABV9K8Y8</accession>
<evidence type="ECO:0000256" key="12">
    <source>
        <dbReference type="ARBA" id="ARBA00044550"/>
    </source>
</evidence>
<dbReference type="PROSITE" id="PS51192">
    <property type="entry name" value="HELICASE_ATP_BIND_1"/>
    <property type="match status" value="1"/>
</dbReference>
<dbReference type="PROSITE" id="PS51194">
    <property type="entry name" value="HELICASE_CTER"/>
    <property type="match status" value="1"/>
</dbReference>
<organism evidence="15 16">
    <name type="scientific">Falsiporphyromonas endometrii</name>
    <dbReference type="NCBI Taxonomy" id="1387297"/>
    <lineage>
        <taxon>Bacteria</taxon>
        <taxon>Pseudomonadati</taxon>
        <taxon>Bacteroidota</taxon>
        <taxon>Bacteroidia</taxon>
        <taxon>Bacteroidales</taxon>
        <taxon>Porphyromonadaceae</taxon>
        <taxon>Falsiporphyromonas</taxon>
    </lineage>
</organism>
<dbReference type="EC" id="5.6.2.4" evidence="10"/>
<dbReference type="InterPro" id="IPR011545">
    <property type="entry name" value="DEAD/DEAH_box_helicase_dom"/>
</dbReference>
<keyword evidence="8" id="KW-0413">Isomerase</keyword>
<dbReference type="SMART" id="SM00490">
    <property type="entry name" value="HELICc"/>
    <property type="match status" value="1"/>
</dbReference>
<dbReference type="CDD" id="cd17920">
    <property type="entry name" value="DEXHc_RecQ"/>
    <property type="match status" value="1"/>
</dbReference>
<dbReference type="InterPro" id="IPR001650">
    <property type="entry name" value="Helicase_C-like"/>
</dbReference>
<feature type="domain" description="Helicase C-terminal" evidence="14">
    <location>
        <begin position="284"/>
        <end position="430"/>
    </location>
</feature>
<sequence>MTDRNSSSDAYDKLLNDLYESIDCIHYSDYDLDDPDINLAPTEGIPPLKEKSSARASLWAPGVQNRNLSPHEILYKYWGYKEFRPLQLDIIQSVLNNQDTLGLMPTGGGKSITFQVPALIMKGVCIVVTPLISLMKDQVDHLKDINIKAEAIHSGMTRDRIVRILDNATFGRYKFLYVSPERLQSSLFKAKLQYMNIGLIVVDECHCISQWGFDFRPSYLNIVDLREMVPQVPILALTATATPQAAKDICRILEFRENYKIFRKSFYRPNIGYVVRKCQDKDMMMVHILKTMPGSAIVYCRNRSKTKKLADYLNNEGISADFYHAGINFTEKSMKQSRWMDDEIRVMVATNAFGMGIDKPDVRIVIHYQMPNSLEEYFQEAGRAGRDGNLSYAIALVDKLDEGILTRRVDDEFPDKEYCRSVYDNICNYLGIGESEGYERMYNFVEQNFCVNYKMHPIRTHAAIGILEMSGIWTLVEQESKSRITMLAERDQLYQYKSASQSGEEELLLNTILRSYEGIFSDFVTISERALEIKTGIPSQHIYDMLCELDRKGIMHYVPEKNIPRLRMNIRREDSSLIQIPEEAFELRRDRFSERISSVLDYITSNNQCRSQLLVKYFGEKLEITCNKCDVCLGKKPNGIVNWQYEETNRHLKILSKERKSVTISELQKLTKVPDINLTEILHDLSFDTTDWRIEGDEIIFKHNISLSSNIAVR</sequence>
<dbReference type="InterPro" id="IPR027417">
    <property type="entry name" value="P-loop_NTPase"/>
</dbReference>
<comment type="similarity">
    <text evidence="1">Belongs to the helicase family. RecQ subfamily.</text>
</comment>
<gene>
    <name evidence="15" type="ORF">ACFO3G_07920</name>
</gene>
<evidence type="ECO:0000313" key="16">
    <source>
        <dbReference type="Proteomes" id="UP001596020"/>
    </source>
</evidence>
<evidence type="ECO:0000256" key="7">
    <source>
        <dbReference type="ARBA" id="ARBA00023125"/>
    </source>
</evidence>
<dbReference type="Proteomes" id="UP001596020">
    <property type="component" value="Unassembled WGS sequence"/>
</dbReference>
<comment type="catalytic activity">
    <reaction evidence="9">
        <text>Couples ATP hydrolysis with the unwinding of duplex DNA by translocating in the 3'-5' direction.</text>
        <dbReference type="EC" id="5.6.2.4"/>
    </reaction>
</comment>
<dbReference type="Pfam" id="PF00270">
    <property type="entry name" value="DEAD"/>
    <property type="match status" value="1"/>
</dbReference>
<dbReference type="Pfam" id="PF16124">
    <property type="entry name" value="RecQ_Zn_bind"/>
    <property type="match status" value="1"/>
</dbReference>
<dbReference type="InterPro" id="IPR014001">
    <property type="entry name" value="Helicase_ATP-bd"/>
</dbReference>
<comment type="caution">
    <text evidence="15">The sequence shown here is derived from an EMBL/GenBank/DDBJ whole genome shotgun (WGS) entry which is preliminary data.</text>
</comment>
<dbReference type="InterPro" id="IPR032284">
    <property type="entry name" value="RecQ_Zn-bd"/>
</dbReference>
<keyword evidence="7" id="KW-0238">DNA-binding</keyword>
<evidence type="ECO:0000256" key="2">
    <source>
        <dbReference type="ARBA" id="ARBA00022723"/>
    </source>
</evidence>
<dbReference type="SMART" id="SM00487">
    <property type="entry name" value="DEXDc"/>
    <property type="match status" value="1"/>
</dbReference>
<dbReference type="GO" id="GO:0004386">
    <property type="term" value="F:helicase activity"/>
    <property type="evidence" value="ECO:0007669"/>
    <property type="project" value="UniProtKB-KW"/>
</dbReference>
<dbReference type="SUPFAM" id="SSF52540">
    <property type="entry name" value="P-loop containing nucleoside triphosphate hydrolases"/>
    <property type="match status" value="1"/>
</dbReference>
<dbReference type="Gene3D" id="1.10.10.10">
    <property type="entry name" value="Winged helix-like DNA-binding domain superfamily/Winged helix DNA-binding domain"/>
    <property type="match status" value="1"/>
</dbReference>
<feature type="domain" description="Helicase ATP-binding" evidence="13">
    <location>
        <begin position="91"/>
        <end position="259"/>
    </location>
</feature>
<dbReference type="EMBL" id="JBHSGO010000204">
    <property type="protein sequence ID" value="MFC4666517.1"/>
    <property type="molecule type" value="Genomic_DNA"/>
</dbReference>
<dbReference type="RefSeq" id="WP_380079659.1">
    <property type="nucleotide sequence ID" value="NZ_JBHSGO010000204.1"/>
</dbReference>
<keyword evidence="3" id="KW-0547">Nucleotide-binding</keyword>
<evidence type="ECO:0000259" key="13">
    <source>
        <dbReference type="PROSITE" id="PS51192"/>
    </source>
</evidence>
<protein>
    <recommendedName>
        <fullName evidence="11">ATP-dependent DNA helicase RecQ</fullName>
        <ecNumber evidence="10">5.6.2.4</ecNumber>
    </recommendedName>
    <alternativeName>
        <fullName evidence="12">DNA 3'-5' helicase RecQ</fullName>
    </alternativeName>
</protein>
<evidence type="ECO:0000259" key="14">
    <source>
        <dbReference type="PROSITE" id="PS51194"/>
    </source>
</evidence>
<dbReference type="InterPro" id="IPR004589">
    <property type="entry name" value="DNA_helicase_ATP-dep_RecQ"/>
</dbReference>
<evidence type="ECO:0000256" key="11">
    <source>
        <dbReference type="ARBA" id="ARBA00044535"/>
    </source>
</evidence>
<dbReference type="NCBIfam" id="TIGR00614">
    <property type="entry name" value="recQ_fam"/>
    <property type="match status" value="1"/>
</dbReference>
<keyword evidence="16" id="KW-1185">Reference proteome</keyword>
<keyword evidence="6" id="KW-0067">ATP-binding</keyword>
<evidence type="ECO:0000256" key="3">
    <source>
        <dbReference type="ARBA" id="ARBA00022741"/>
    </source>
</evidence>
<evidence type="ECO:0000256" key="1">
    <source>
        <dbReference type="ARBA" id="ARBA00005446"/>
    </source>
</evidence>
<dbReference type="Gene3D" id="3.40.50.300">
    <property type="entry name" value="P-loop containing nucleotide triphosphate hydrolases"/>
    <property type="match status" value="2"/>
</dbReference>
<keyword evidence="5 15" id="KW-0347">Helicase</keyword>
<evidence type="ECO:0000313" key="15">
    <source>
        <dbReference type="EMBL" id="MFC4666517.1"/>
    </source>
</evidence>
<reference evidence="16" key="1">
    <citation type="journal article" date="2019" name="Int. J. Syst. Evol. Microbiol.">
        <title>The Global Catalogue of Microorganisms (GCM) 10K type strain sequencing project: providing services to taxonomists for standard genome sequencing and annotation.</title>
        <authorList>
            <consortium name="The Broad Institute Genomics Platform"/>
            <consortium name="The Broad Institute Genome Sequencing Center for Infectious Disease"/>
            <person name="Wu L."/>
            <person name="Ma J."/>
        </authorList>
    </citation>
    <scope>NUCLEOTIDE SEQUENCE [LARGE SCALE GENOMIC DNA]</scope>
    <source>
        <strain evidence="16">CGMCC 4.7357</strain>
    </source>
</reference>
<name>A0ABV9K8Y8_9PORP</name>
<evidence type="ECO:0000256" key="9">
    <source>
        <dbReference type="ARBA" id="ARBA00034617"/>
    </source>
</evidence>
<evidence type="ECO:0000256" key="8">
    <source>
        <dbReference type="ARBA" id="ARBA00023235"/>
    </source>
</evidence>
<evidence type="ECO:0000256" key="6">
    <source>
        <dbReference type="ARBA" id="ARBA00022840"/>
    </source>
</evidence>
<keyword evidence="2" id="KW-0479">Metal-binding</keyword>
<dbReference type="InterPro" id="IPR036388">
    <property type="entry name" value="WH-like_DNA-bd_sf"/>
</dbReference>
<evidence type="ECO:0000256" key="4">
    <source>
        <dbReference type="ARBA" id="ARBA00022801"/>
    </source>
</evidence>
<evidence type="ECO:0000256" key="5">
    <source>
        <dbReference type="ARBA" id="ARBA00022806"/>
    </source>
</evidence>
<proteinExistence type="inferred from homology"/>
<evidence type="ECO:0000256" key="10">
    <source>
        <dbReference type="ARBA" id="ARBA00034808"/>
    </source>
</evidence>
<dbReference type="Pfam" id="PF00271">
    <property type="entry name" value="Helicase_C"/>
    <property type="match status" value="1"/>
</dbReference>
<dbReference type="PANTHER" id="PTHR13710">
    <property type="entry name" value="DNA HELICASE RECQ FAMILY MEMBER"/>
    <property type="match status" value="1"/>
</dbReference>
<dbReference type="PANTHER" id="PTHR13710:SF105">
    <property type="entry name" value="ATP-DEPENDENT DNA HELICASE Q1"/>
    <property type="match status" value="1"/>
</dbReference>
<keyword evidence="4" id="KW-0378">Hydrolase</keyword>